<feature type="region of interest" description="Disordered" evidence="4">
    <location>
        <begin position="247"/>
        <end position="276"/>
    </location>
</feature>
<evidence type="ECO:0000256" key="2">
    <source>
        <dbReference type="ARBA" id="ARBA00022884"/>
    </source>
</evidence>
<evidence type="ECO:0000256" key="3">
    <source>
        <dbReference type="PROSITE-ProRule" id="PRU00209"/>
    </source>
</evidence>
<dbReference type="GO" id="GO:0032266">
    <property type="term" value="F:phosphatidylinositol-3-phosphate binding"/>
    <property type="evidence" value="ECO:0007669"/>
    <property type="project" value="EnsemblFungi"/>
</dbReference>
<dbReference type="Pfam" id="PF21972">
    <property type="entry name" value="Arc1p_N_like"/>
    <property type="match status" value="1"/>
</dbReference>
<keyword evidence="2 3" id="KW-0694">RNA-binding</keyword>
<feature type="domain" description="TRNA-binding" evidence="5">
    <location>
        <begin position="282"/>
        <end position="384"/>
    </location>
</feature>
<dbReference type="EMBL" id="CP014501">
    <property type="protein sequence ID" value="ANB12659.1"/>
    <property type="molecule type" value="Genomic_DNA"/>
</dbReference>
<dbReference type="KEGG" id="slb:AWJ20_921"/>
<dbReference type="GO" id="GO:0001731">
    <property type="term" value="P:formation of translation preinitiation complex"/>
    <property type="evidence" value="ECO:0007669"/>
    <property type="project" value="EnsemblFungi"/>
</dbReference>
<protein>
    <submittedName>
        <fullName evidence="6">Arc1p</fullName>
    </submittedName>
</protein>
<dbReference type="SUPFAM" id="SSF47616">
    <property type="entry name" value="GST C-terminal domain-like"/>
    <property type="match status" value="1"/>
</dbReference>
<dbReference type="GO" id="GO:0080025">
    <property type="term" value="F:phosphatidylinositol-3,5-bisphosphate binding"/>
    <property type="evidence" value="ECO:0007669"/>
    <property type="project" value="EnsemblFungi"/>
</dbReference>
<evidence type="ECO:0000259" key="5">
    <source>
        <dbReference type="PROSITE" id="PS50886"/>
    </source>
</evidence>
<organism evidence="6 7">
    <name type="scientific">Sugiyamaella lignohabitans</name>
    <dbReference type="NCBI Taxonomy" id="796027"/>
    <lineage>
        <taxon>Eukaryota</taxon>
        <taxon>Fungi</taxon>
        <taxon>Dikarya</taxon>
        <taxon>Ascomycota</taxon>
        <taxon>Saccharomycotina</taxon>
        <taxon>Dipodascomycetes</taxon>
        <taxon>Dipodascales</taxon>
        <taxon>Trichomonascaceae</taxon>
        <taxon>Sugiyamaella</taxon>
    </lineage>
</organism>
<dbReference type="GO" id="GO:0000049">
    <property type="term" value="F:tRNA binding"/>
    <property type="evidence" value="ECO:0007669"/>
    <property type="project" value="UniProtKB-UniRule"/>
</dbReference>
<gene>
    <name evidence="6" type="primary">ARC1</name>
    <name evidence="6" type="ORF">AWJ20_921</name>
</gene>
<feature type="region of interest" description="Disordered" evidence="4">
    <location>
        <begin position="51"/>
        <end position="70"/>
    </location>
</feature>
<dbReference type="Gene3D" id="2.40.50.140">
    <property type="entry name" value="Nucleic acid-binding proteins"/>
    <property type="match status" value="1"/>
</dbReference>
<dbReference type="InterPro" id="IPR036282">
    <property type="entry name" value="Glutathione-S-Trfase_C_sf"/>
</dbReference>
<dbReference type="PANTHER" id="PTHR11586:SF33">
    <property type="entry name" value="AMINOACYL TRNA SYNTHASE COMPLEX-INTERACTING MULTIFUNCTIONAL PROTEIN 1"/>
    <property type="match status" value="1"/>
</dbReference>
<dbReference type="GO" id="GO:0010494">
    <property type="term" value="C:cytoplasmic stress granule"/>
    <property type="evidence" value="ECO:0007669"/>
    <property type="project" value="EnsemblFungi"/>
</dbReference>
<dbReference type="PROSITE" id="PS50886">
    <property type="entry name" value="TRBD"/>
    <property type="match status" value="1"/>
</dbReference>
<dbReference type="InterPro" id="IPR002547">
    <property type="entry name" value="tRNA-bd_dom"/>
</dbReference>
<evidence type="ECO:0000313" key="7">
    <source>
        <dbReference type="Proteomes" id="UP000189580"/>
    </source>
</evidence>
<evidence type="ECO:0000313" key="6">
    <source>
        <dbReference type="EMBL" id="ANB12659.1"/>
    </source>
</evidence>
<dbReference type="PANTHER" id="PTHR11586">
    <property type="entry name" value="TRNA-AMINOACYLATION COFACTOR ARC1 FAMILY MEMBER"/>
    <property type="match status" value="1"/>
</dbReference>
<dbReference type="InterPro" id="IPR053836">
    <property type="entry name" value="Arc1-like_N"/>
</dbReference>
<keyword evidence="1 3" id="KW-0820">tRNA-binding</keyword>
<keyword evidence="7" id="KW-1185">Reference proteome</keyword>
<dbReference type="Pfam" id="PF01588">
    <property type="entry name" value="tRNA_bind"/>
    <property type="match status" value="1"/>
</dbReference>
<dbReference type="InterPro" id="IPR012340">
    <property type="entry name" value="NA-bd_OB-fold"/>
</dbReference>
<dbReference type="GO" id="GO:0017102">
    <property type="term" value="C:methionyl glutamyl tRNA synthetase complex"/>
    <property type="evidence" value="ECO:0007669"/>
    <property type="project" value="EnsemblFungi"/>
</dbReference>
<accession>A0A167D9W4</accession>
<dbReference type="FunFam" id="2.40.50.140:FF:000199">
    <property type="entry name" value="tRNA-aminoacylation cofactor ARC1"/>
    <property type="match status" value="1"/>
</dbReference>
<dbReference type="CDD" id="cd02799">
    <property type="entry name" value="tRNA_bind_EMAP-II_like"/>
    <property type="match status" value="1"/>
</dbReference>
<dbReference type="RefSeq" id="XP_018735136.1">
    <property type="nucleotide sequence ID" value="XM_018882893.1"/>
</dbReference>
<feature type="compositionally biased region" description="Basic and acidic residues" evidence="4">
    <location>
        <begin position="186"/>
        <end position="206"/>
    </location>
</feature>
<dbReference type="SUPFAM" id="SSF50249">
    <property type="entry name" value="Nucleic acid-binding proteins"/>
    <property type="match status" value="1"/>
</dbReference>
<dbReference type="GO" id="GO:0006418">
    <property type="term" value="P:tRNA aminoacylation for protein translation"/>
    <property type="evidence" value="ECO:0007669"/>
    <property type="project" value="EnsemblFungi"/>
</dbReference>
<sequence length="450" mass="48076">MSSVESLTKAFEQSLSLKDKPETLVAPLATLESGVDCDEKKENSCEAGATRVWGGAPAAGGTSTPTSRTNRDQANAALVKLAPADLTEIQSAELNQWLTVSGRFPEGIEQLNETLKTRTYILETHEATVADAVVLSRIAGTVKSWSNDEVKLNRHIVRWLDLVQNVIGIKDEDKVTVNKDLEAPREIKVKPKKDDKAGDKAGDKASKKDKKAKKGAEGAVPAAEGAAAAASAAGATTAGAVASAEGEAKGDAAGAGDDKKKQGVKKEKKKKPQPVKEELVISPGLIDLRVGYIEKAIKHPDADSLYVSTIQMGDADGPRTVCSGLVKYFPLEAMQGRYVVVVANLKPVNMRGIKSSAMVLCASNDDTVEFVNPPEGSKPGDKIFFETYDLTPEPVLNPKKKIWETVQPGFSTNAALEVTYRKDESEPERKLVNKAGLLCKVNSLVSAVVR</sequence>
<dbReference type="GO" id="GO:0008047">
    <property type="term" value="F:enzyme activator activity"/>
    <property type="evidence" value="ECO:0007669"/>
    <property type="project" value="EnsemblFungi"/>
</dbReference>
<name>A0A167D9W4_9ASCO</name>
<dbReference type="GO" id="GO:0016282">
    <property type="term" value="C:eukaryotic 43S preinitiation complex"/>
    <property type="evidence" value="ECO:0007669"/>
    <property type="project" value="EnsemblFungi"/>
</dbReference>
<feature type="compositionally biased region" description="Basic and acidic residues" evidence="4">
    <location>
        <begin position="247"/>
        <end position="265"/>
    </location>
</feature>
<dbReference type="InterPro" id="IPR051270">
    <property type="entry name" value="Tyrosine-tRNA_ligase_regulator"/>
</dbReference>
<evidence type="ECO:0000256" key="4">
    <source>
        <dbReference type="SAM" id="MobiDB-lite"/>
    </source>
</evidence>
<proteinExistence type="predicted"/>
<reference evidence="6 7" key="1">
    <citation type="submission" date="2016-02" db="EMBL/GenBank/DDBJ databases">
        <title>Complete genome sequence and transcriptome regulation of the pentose utilising yeast Sugiyamaella lignohabitans.</title>
        <authorList>
            <person name="Bellasio M."/>
            <person name="Peymann A."/>
            <person name="Valli M."/>
            <person name="Sipitzky M."/>
            <person name="Graf A."/>
            <person name="Sauer M."/>
            <person name="Marx H."/>
            <person name="Mattanovich D."/>
        </authorList>
    </citation>
    <scope>NUCLEOTIDE SEQUENCE [LARGE SCALE GENOMIC DNA]</scope>
    <source>
        <strain evidence="6 7">CBS 10342</strain>
    </source>
</reference>
<evidence type="ECO:0000256" key="1">
    <source>
        <dbReference type="ARBA" id="ARBA00022555"/>
    </source>
</evidence>
<dbReference type="GO" id="GO:0002161">
    <property type="term" value="F:aminoacyl-tRNA deacylase activity"/>
    <property type="evidence" value="ECO:0007669"/>
    <property type="project" value="EnsemblFungi"/>
</dbReference>
<dbReference type="OrthoDB" id="19141at2759"/>
<feature type="region of interest" description="Disordered" evidence="4">
    <location>
        <begin position="186"/>
        <end position="220"/>
    </location>
</feature>
<dbReference type="Gene3D" id="1.20.1050.10">
    <property type="match status" value="1"/>
</dbReference>
<dbReference type="AlphaFoldDB" id="A0A167D9W4"/>
<dbReference type="Proteomes" id="UP000189580">
    <property type="component" value="Chromosome a"/>
</dbReference>
<feature type="compositionally biased region" description="Low complexity" evidence="4">
    <location>
        <begin position="54"/>
        <end position="67"/>
    </location>
</feature>
<dbReference type="GeneID" id="30038007"/>